<feature type="domain" description="Peptidase M20 dimerisation" evidence="7">
    <location>
        <begin position="215"/>
        <end position="360"/>
    </location>
</feature>
<keyword evidence="5" id="KW-0862">Zinc</keyword>
<dbReference type="InterPro" id="IPR002933">
    <property type="entry name" value="Peptidase_M20"/>
</dbReference>
<dbReference type="Gene3D" id="3.30.70.360">
    <property type="match status" value="1"/>
</dbReference>
<dbReference type="OrthoDB" id="9809784at2"/>
<dbReference type="PATRIC" id="fig|1384054.3.peg.1097"/>
<comment type="caution">
    <text evidence="8">The sequence shown here is derived from an EMBL/GenBank/DDBJ whole genome shotgun (WGS) entry which is preliminary data.</text>
</comment>
<keyword evidence="3" id="KW-0479">Metal-binding</keyword>
<dbReference type="InterPro" id="IPR011650">
    <property type="entry name" value="Peptidase_M20_dimer"/>
</dbReference>
<proteinExistence type="inferred from homology"/>
<evidence type="ECO:0000313" key="8">
    <source>
        <dbReference type="EMBL" id="KFN49133.1"/>
    </source>
</evidence>
<organism evidence="8 9">
    <name type="scientific">Arenimonas malthae CC-JY-1</name>
    <dbReference type="NCBI Taxonomy" id="1384054"/>
    <lineage>
        <taxon>Bacteria</taxon>
        <taxon>Pseudomonadati</taxon>
        <taxon>Pseudomonadota</taxon>
        <taxon>Gammaproteobacteria</taxon>
        <taxon>Lysobacterales</taxon>
        <taxon>Lysobacteraceae</taxon>
        <taxon>Arenimonas</taxon>
    </lineage>
</organism>
<dbReference type="STRING" id="1384054.N790_05550"/>
<keyword evidence="6" id="KW-0732">Signal</keyword>
<dbReference type="NCBIfam" id="NF006596">
    <property type="entry name" value="PRK09133.1"/>
    <property type="match status" value="1"/>
</dbReference>
<feature type="signal peptide" evidence="6">
    <location>
        <begin position="1"/>
        <end position="20"/>
    </location>
</feature>
<dbReference type="eggNOG" id="COG0624">
    <property type="taxonomic scope" value="Bacteria"/>
</dbReference>
<dbReference type="PANTHER" id="PTHR45962:SF1">
    <property type="entry name" value="N-FATTY-ACYL-AMINO ACID SYNTHASE_HYDROLASE PM20D1"/>
    <property type="match status" value="1"/>
</dbReference>
<keyword evidence="9" id="KW-1185">Reference proteome</keyword>
<name>A0A091B8Z9_9GAMM</name>
<evidence type="ECO:0000259" key="7">
    <source>
        <dbReference type="Pfam" id="PF07687"/>
    </source>
</evidence>
<dbReference type="PANTHER" id="PTHR45962">
    <property type="entry name" value="N-FATTY-ACYL-AMINO ACID SYNTHASE/HYDROLASE PM20D1"/>
    <property type="match status" value="1"/>
</dbReference>
<accession>A0A091B8Z9</accession>
<dbReference type="SUPFAM" id="SSF55031">
    <property type="entry name" value="Bacterial exopeptidase dimerisation domain"/>
    <property type="match status" value="1"/>
</dbReference>
<evidence type="ECO:0000256" key="5">
    <source>
        <dbReference type="ARBA" id="ARBA00022833"/>
    </source>
</evidence>
<evidence type="ECO:0000256" key="1">
    <source>
        <dbReference type="ARBA" id="ARBA00006247"/>
    </source>
</evidence>
<dbReference type="GO" id="GO:0046872">
    <property type="term" value="F:metal ion binding"/>
    <property type="evidence" value="ECO:0007669"/>
    <property type="project" value="UniProtKB-KW"/>
</dbReference>
<keyword evidence="4" id="KW-0378">Hydrolase</keyword>
<dbReference type="PROSITE" id="PS00758">
    <property type="entry name" value="ARGE_DAPE_CPG2_1"/>
    <property type="match status" value="1"/>
</dbReference>
<dbReference type="Gene3D" id="1.10.150.900">
    <property type="match status" value="1"/>
</dbReference>
<evidence type="ECO:0000313" key="9">
    <source>
        <dbReference type="Proteomes" id="UP000029392"/>
    </source>
</evidence>
<evidence type="ECO:0000256" key="2">
    <source>
        <dbReference type="ARBA" id="ARBA00022670"/>
    </source>
</evidence>
<evidence type="ECO:0000256" key="6">
    <source>
        <dbReference type="SAM" id="SignalP"/>
    </source>
</evidence>
<comment type="similarity">
    <text evidence="1">Belongs to the peptidase M20A family.</text>
</comment>
<sequence>MTPRPALLALALLLATTAGATPPQAPEHERARGRELLRLLIGTDTTPRAGTTAAAEKLAARFLAEGFPREDVLLLGDDPLRKNLVVRLRGRGERKPVLLMAHLDVVEARREDWTLDPFALTEREGWLYGRGTMDIKGGAAGAAATLMRLRAEGRVPRGDFLLLLTAGEEDGVANGIQWLLENRPDLLDAAYAINFDGGGPEVRGGQPAVLPVQTAEKVYLSYTLEVRNPGGHSSVPTPDNAIHRLAKGLTGLAAFEFPLRTNSATRGHYARLSKLETGATAADMAAAARLPQDEAALRRLAARSAYDNAQLRTTCTPTLLEGGHAENALPQLARATVNCRMLPDEDPARVDRWLAAAVADPGITIRRVAEPTPSPPSPVDEALFRAIRDAATPLWGPIPVAPYMSAGATDSLFLRAAGLPVYVFNGIPYDVDDDRSHGQDERIGAAAYDQSLEFTHRLLGGL</sequence>
<keyword evidence="2" id="KW-0645">Protease</keyword>
<feature type="chain" id="PRO_5001869509" description="Peptidase M20 dimerisation domain-containing protein" evidence="6">
    <location>
        <begin position="21"/>
        <end position="462"/>
    </location>
</feature>
<dbReference type="GO" id="GO:0008233">
    <property type="term" value="F:peptidase activity"/>
    <property type="evidence" value="ECO:0007669"/>
    <property type="project" value="UniProtKB-KW"/>
</dbReference>
<dbReference type="RefSeq" id="WP_043802076.1">
    <property type="nucleotide sequence ID" value="NZ_AVCH01000133.1"/>
</dbReference>
<protein>
    <recommendedName>
        <fullName evidence="7">Peptidase M20 dimerisation domain-containing protein</fullName>
    </recommendedName>
</protein>
<dbReference type="AlphaFoldDB" id="A0A091B8Z9"/>
<dbReference type="Proteomes" id="UP000029392">
    <property type="component" value="Unassembled WGS sequence"/>
</dbReference>
<dbReference type="Gene3D" id="3.40.630.10">
    <property type="entry name" value="Zn peptidases"/>
    <property type="match status" value="1"/>
</dbReference>
<dbReference type="Pfam" id="PF07687">
    <property type="entry name" value="M20_dimer"/>
    <property type="match status" value="1"/>
</dbReference>
<evidence type="ECO:0000256" key="4">
    <source>
        <dbReference type="ARBA" id="ARBA00022801"/>
    </source>
</evidence>
<reference evidence="8 9" key="1">
    <citation type="submission" date="2013-09" db="EMBL/GenBank/DDBJ databases">
        <title>Genome sequencing of Arenimonas malthae.</title>
        <authorList>
            <person name="Chen F."/>
            <person name="Wang G."/>
        </authorList>
    </citation>
    <scope>NUCLEOTIDE SEQUENCE [LARGE SCALE GENOMIC DNA]</scope>
    <source>
        <strain evidence="8 9">CC-JY-1</strain>
    </source>
</reference>
<evidence type="ECO:0000256" key="3">
    <source>
        <dbReference type="ARBA" id="ARBA00022723"/>
    </source>
</evidence>
<dbReference type="Pfam" id="PF01546">
    <property type="entry name" value="Peptidase_M20"/>
    <property type="match status" value="1"/>
</dbReference>
<dbReference type="InterPro" id="IPR036264">
    <property type="entry name" value="Bact_exopeptidase_dim_dom"/>
</dbReference>
<gene>
    <name evidence="8" type="ORF">N790_05550</name>
</gene>
<dbReference type="GO" id="GO:0006508">
    <property type="term" value="P:proteolysis"/>
    <property type="evidence" value="ECO:0007669"/>
    <property type="project" value="UniProtKB-KW"/>
</dbReference>
<dbReference type="SUPFAM" id="SSF53187">
    <property type="entry name" value="Zn-dependent exopeptidases"/>
    <property type="match status" value="1"/>
</dbReference>
<dbReference type="InterPro" id="IPR047177">
    <property type="entry name" value="Pept_M20A"/>
</dbReference>
<dbReference type="InterPro" id="IPR001261">
    <property type="entry name" value="ArgE/DapE_CS"/>
</dbReference>
<dbReference type="EMBL" id="AVCH01000133">
    <property type="protein sequence ID" value="KFN49133.1"/>
    <property type="molecule type" value="Genomic_DNA"/>
</dbReference>